<dbReference type="InterPro" id="IPR012334">
    <property type="entry name" value="Pectin_lyas_fold"/>
</dbReference>
<dbReference type="SUPFAM" id="SSF51126">
    <property type="entry name" value="Pectin lyase-like"/>
    <property type="match status" value="2"/>
</dbReference>
<feature type="compositionally biased region" description="Low complexity" evidence="1">
    <location>
        <begin position="391"/>
        <end position="432"/>
    </location>
</feature>
<evidence type="ECO:0000259" key="3">
    <source>
        <dbReference type="Pfam" id="PF13229"/>
    </source>
</evidence>
<name>A0AA96V4Z2_9EURY</name>
<dbReference type="InterPro" id="IPR006626">
    <property type="entry name" value="PbH1"/>
</dbReference>
<dbReference type="InterPro" id="IPR011050">
    <property type="entry name" value="Pectin_lyase_fold/virulence"/>
</dbReference>
<keyword evidence="2" id="KW-1133">Transmembrane helix</keyword>
<evidence type="ECO:0000256" key="1">
    <source>
        <dbReference type="SAM" id="MobiDB-lite"/>
    </source>
</evidence>
<sequence length="470" mass="49834">MTKRRMTTIFLLLLLTFIALLGTAVAFSGTGTSGDPYVVEVSDTDLSSWTQMDGDFIRVENFILLDEVLNASAVNTTILLVSGNYLANQYVINTQDGLTVTNADSMALPIIQLTAATDGFKIQRNNTTIKNVTLDGTNVANYGFRIQHTVNTTFDNVTAINMVKTAFDISRNTDSSFTNLTARNNGGFGITITQGSNVTVSGTTENNTWGGLNINNKEFGDADNIGITAINVSGIIPMEGLPVIVEEYNTTLPNLVRSNLTGPTGVDIPSESIIVSNMDPTGIDSSTPPIFAKLYLLNQSNSADQNGQILSDILNESLDGNEIDLPPGTYNVGNVTVSSNVTLVGTGNPTIVGTLTPGEGVIITEEGVTVTPTQSSGSSGGGFGQATVLDTAPTNTSNMTPANNTTNNTVPPTNMSNTTNNTSNTNNTSTPSGSESWWDQYWWIIAVGAVVIIAAAGGYYYYYVYKPKNP</sequence>
<feature type="transmembrane region" description="Helical" evidence="2">
    <location>
        <begin position="441"/>
        <end position="462"/>
    </location>
</feature>
<dbReference type="EMBL" id="CP131061">
    <property type="protein sequence ID" value="WNY26579.1"/>
    <property type="molecule type" value="Genomic_DNA"/>
</dbReference>
<accession>A0AA96V4Z2</accession>
<dbReference type="AlphaFoldDB" id="A0AA96V4Z2"/>
<keyword evidence="5" id="KW-1185">Reference proteome</keyword>
<dbReference type="Proteomes" id="UP001304970">
    <property type="component" value="Chromosome"/>
</dbReference>
<feature type="domain" description="Right handed beta helix" evidence="3">
    <location>
        <begin position="123"/>
        <end position="218"/>
    </location>
</feature>
<evidence type="ECO:0000256" key="2">
    <source>
        <dbReference type="SAM" id="Phobius"/>
    </source>
</evidence>
<evidence type="ECO:0000313" key="4">
    <source>
        <dbReference type="EMBL" id="WNY26579.1"/>
    </source>
</evidence>
<dbReference type="SMART" id="SM00710">
    <property type="entry name" value="PbH1"/>
    <property type="match status" value="6"/>
</dbReference>
<dbReference type="Pfam" id="PF13229">
    <property type="entry name" value="Beta_helix"/>
    <property type="match status" value="1"/>
</dbReference>
<dbReference type="InterPro" id="IPR039448">
    <property type="entry name" value="Beta_helix"/>
</dbReference>
<dbReference type="RefSeq" id="WP_338098100.1">
    <property type="nucleotide sequence ID" value="NZ_CP131061.1"/>
</dbReference>
<keyword evidence="2" id="KW-0812">Transmembrane</keyword>
<organism evidence="4 5">
    <name type="scientific">Methanolapillus ohkumae</name>
    <dbReference type="NCBI Taxonomy" id="3028298"/>
    <lineage>
        <taxon>Archaea</taxon>
        <taxon>Methanobacteriati</taxon>
        <taxon>Methanobacteriota</taxon>
        <taxon>Stenosarchaea group</taxon>
        <taxon>Methanomicrobia</taxon>
        <taxon>Methanosarcinales</taxon>
        <taxon>Methanosarcinaceae</taxon>
        <taxon>Methanolapillus</taxon>
    </lineage>
</organism>
<reference evidence="4 5" key="1">
    <citation type="submission" date="2023-07" db="EMBL/GenBank/DDBJ databases">
        <title>Closed genome sequence of Methanosarcinaceae archaeon Am2.</title>
        <authorList>
            <person name="Poehlein A."/>
            <person name="Protasov E."/>
            <person name="Platt K."/>
            <person name="Reeh H."/>
            <person name="Daniel R."/>
            <person name="Brune A."/>
        </authorList>
    </citation>
    <scope>NUCLEOTIDE SEQUENCE [LARGE SCALE GENOMIC DNA]</scope>
    <source>
        <strain evidence="4 5">Am2</strain>
    </source>
</reference>
<proteinExistence type="predicted"/>
<protein>
    <recommendedName>
        <fullName evidence="3">Right handed beta helix domain-containing protein</fullName>
    </recommendedName>
</protein>
<keyword evidence="2" id="KW-0472">Membrane</keyword>
<dbReference type="Gene3D" id="2.160.20.10">
    <property type="entry name" value="Single-stranded right-handed beta-helix, Pectin lyase-like"/>
    <property type="match status" value="1"/>
</dbReference>
<gene>
    <name evidence="4" type="ORF">MsAm2_03510</name>
</gene>
<feature type="region of interest" description="Disordered" evidence="1">
    <location>
        <begin position="371"/>
        <end position="434"/>
    </location>
</feature>
<dbReference type="GeneID" id="89227751"/>
<evidence type="ECO:0000313" key="5">
    <source>
        <dbReference type="Proteomes" id="UP001304970"/>
    </source>
</evidence>